<dbReference type="PROSITE" id="PS51460">
    <property type="entry name" value="GAR"/>
    <property type="match status" value="1"/>
</dbReference>
<dbReference type="Pfam" id="PF08580">
    <property type="entry name" value="KAR9"/>
    <property type="match status" value="1"/>
</dbReference>
<dbReference type="GO" id="GO:0051293">
    <property type="term" value="P:establishment of spindle localization"/>
    <property type="evidence" value="ECO:0007669"/>
    <property type="project" value="TreeGrafter"/>
</dbReference>
<evidence type="ECO:0000256" key="2">
    <source>
        <dbReference type="ARBA" id="ARBA00022490"/>
    </source>
</evidence>
<dbReference type="Gene3D" id="3.30.920.20">
    <property type="entry name" value="Gas2-like domain"/>
    <property type="match status" value="1"/>
</dbReference>
<evidence type="ECO:0000256" key="1">
    <source>
        <dbReference type="ARBA" id="ARBA00004245"/>
    </source>
</evidence>
<evidence type="ECO:0000256" key="4">
    <source>
        <dbReference type="SAM" id="MobiDB-lite"/>
    </source>
</evidence>
<dbReference type="GO" id="GO:0005816">
    <property type="term" value="C:spindle pole body"/>
    <property type="evidence" value="ECO:0007669"/>
    <property type="project" value="TreeGrafter"/>
</dbReference>
<dbReference type="GO" id="GO:0005938">
    <property type="term" value="C:cell cortex"/>
    <property type="evidence" value="ECO:0007669"/>
    <property type="project" value="TreeGrafter"/>
</dbReference>
<feature type="region of interest" description="Disordered" evidence="4">
    <location>
        <begin position="385"/>
        <end position="426"/>
    </location>
</feature>
<dbReference type="GO" id="GO:0043332">
    <property type="term" value="C:mating projection tip"/>
    <property type="evidence" value="ECO:0007669"/>
    <property type="project" value="TreeGrafter"/>
</dbReference>
<proteinExistence type="predicted"/>
<feature type="domain" description="GAR" evidence="5">
    <location>
        <begin position="556"/>
        <end position="641"/>
    </location>
</feature>
<dbReference type="InterPro" id="IPR013889">
    <property type="entry name" value="Karyogamy_KAR9"/>
</dbReference>
<dbReference type="GO" id="GO:0008017">
    <property type="term" value="F:microtubule binding"/>
    <property type="evidence" value="ECO:0007669"/>
    <property type="project" value="InterPro"/>
</dbReference>
<evidence type="ECO:0000256" key="3">
    <source>
        <dbReference type="ARBA" id="ARBA00023212"/>
    </source>
</evidence>
<accession>A0A1X0RFS4</accession>
<evidence type="ECO:0000259" key="5">
    <source>
        <dbReference type="PROSITE" id="PS51460"/>
    </source>
</evidence>
<feature type="region of interest" description="Disordered" evidence="4">
    <location>
        <begin position="267"/>
        <end position="286"/>
    </location>
</feature>
<dbReference type="GO" id="GO:0030473">
    <property type="term" value="P:nuclear migration along microtubule"/>
    <property type="evidence" value="ECO:0007669"/>
    <property type="project" value="TreeGrafter"/>
</dbReference>
<dbReference type="InterPro" id="IPR036534">
    <property type="entry name" value="GAR_dom_sf"/>
</dbReference>
<dbReference type="VEuPathDB" id="FungiDB:BCV72DRAFT_247343"/>
<comment type="subcellular location">
    <subcellularLocation>
        <location evidence="1">Cytoplasm</location>
        <location evidence="1">Cytoskeleton</location>
    </subcellularLocation>
</comment>
<dbReference type="Pfam" id="PF02187">
    <property type="entry name" value="GAS2"/>
    <property type="match status" value="1"/>
</dbReference>
<dbReference type="PANTHER" id="PTHR37271:SF1">
    <property type="entry name" value="KARYOGAMY PROTEIN KAR9"/>
    <property type="match status" value="1"/>
</dbReference>
<organism evidence="6">
    <name type="scientific">Rhizopus microsporus var. microsporus</name>
    <dbReference type="NCBI Taxonomy" id="86635"/>
    <lineage>
        <taxon>Eukaryota</taxon>
        <taxon>Fungi</taxon>
        <taxon>Fungi incertae sedis</taxon>
        <taxon>Mucoromycota</taxon>
        <taxon>Mucoromycotina</taxon>
        <taxon>Mucoromycetes</taxon>
        <taxon>Mucorales</taxon>
        <taxon>Mucorineae</taxon>
        <taxon>Rhizopodaceae</taxon>
        <taxon>Rhizopus</taxon>
    </lineage>
</organism>
<feature type="compositionally biased region" description="Low complexity" evidence="4">
    <location>
        <begin position="462"/>
        <end position="475"/>
    </location>
</feature>
<dbReference type="AlphaFoldDB" id="A0A1X0RFS4"/>
<dbReference type="SUPFAM" id="SSF143575">
    <property type="entry name" value="GAS2 domain-like"/>
    <property type="match status" value="1"/>
</dbReference>
<feature type="compositionally biased region" description="Low complexity" evidence="4">
    <location>
        <begin position="269"/>
        <end position="284"/>
    </location>
</feature>
<dbReference type="EMBL" id="KV921862">
    <property type="protein sequence ID" value="ORE10846.1"/>
    <property type="molecule type" value="Genomic_DNA"/>
</dbReference>
<name>A0A1X0RFS4_RHIZD</name>
<gene>
    <name evidence="6" type="ORF">BCV72DRAFT_247343</name>
</gene>
<dbReference type="OrthoDB" id="5559380at2759"/>
<dbReference type="PANTHER" id="PTHR37271">
    <property type="entry name" value="KARYOGAMY PROTEIN KAR9"/>
    <property type="match status" value="1"/>
</dbReference>
<protein>
    <recommendedName>
        <fullName evidence="5">GAR domain-containing protein</fullName>
    </recommendedName>
</protein>
<evidence type="ECO:0000313" key="6">
    <source>
        <dbReference type="EMBL" id="ORE10846.1"/>
    </source>
</evidence>
<dbReference type="InterPro" id="IPR003108">
    <property type="entry name" value="GAR_dom"/>
</dbReference>
<keyword evidence="3" id="KW-0206">Cytoskeleton</keyword>
<keyword evidence="2" id="KW-0963">Cytoplasm</keyword>
<reference evidence="6" key="1">
    <citation type="journal article" date="2016" name="Proc. Natl. Acad. Sci. U.S.A.">
        <title>Lipid metabolic changes in an early divergent fungus govern the establishment of a mutualistic symbiosis with endobacteria.</title>
        <authorList>
            <person name="Lastovetsky O.A."/>
            <person name="Gaspar M.L."/>
            <person name="Mondo S.J."/>
            <person name="LaButti K.M."/>
            <person name="Sandor L."/>
            <person name="Grigoriev I.V."/>
            <person name="Henry S.A."/>
            <person name="Pawlowska T.E."/>
        </authorList>
    </citation>
    <scope>NUCLEOTIDE SEQUENCE [LARGE SCALE GENOMIC DNA]</scope>
    <source>
        <strain evidence="6">ATCC 52814</strain>
    </source>
</reference>
<dbReference type="Gene3D" id="1.20.58.60">
    <property type="match status" value="1"/>
</dbReference>
<feature type="region of interest" description="Disordered" evidence="4">
    <location>
        <begin position="445"/>
        <end position="502"/>
    </location>
</feature>
<dbReference type="Proteomes" id="UP000242414">
    <property type="component" value="Unassembled WGS sequence"/>
</dbReference>
<sequence>MCINKKSRLHRKDQFYLKLNQVTVPSEEEIKRIFEINDQEEQKNIYEKALEKILEVIQIGHVLAFEVEENVKLENDSVKSIEPVEAKLEEISNVIELLIELNEIIPGYRLECVKIQSEHSGLQHFIKSIKELQLDLSSRFELQQRMESILLSIDQLSLLIFQFQEQRQKGYTLETLLIEIDNQVGPLFSQVEQVYHQTYTDENLVRKNAMIQEKWENLRLEIDDLKMELKEDRWLAVFKQVADQVEDMMNGLEKTVAQCYHFITRTPQSTCSTSSNDSNSSSSTDKLRSLEKNFEAKFKYYTPSIDKMLTMLGNGIAARVSKDSVTIKRHEAMIHRWDQLKMTMDQLRKRDLFWDRPMSPARSCSRLSAESSSFKSPEPDFYIRSRSPLFTPERSGTPKLMERSGTPSKFERGGTPSKLERVGTPSKFERRDKWLVDRTTKIDRSATPIERSATPNKYNFETSATTTTTIKRSATPNRSATPSSRYREDNRSPPRPQSMMTMRRAVTPSLIPRPKTPHEIPRPKSVMTRKVVVEDSRSNKKILTESNRSKSYYKPDPKDELDVQISTIINSSPVTIHCQKSPQGQGKYYFGNELLPSLGGGKKVYTCKLMAYRNKKNKVLIRVGGGWQDLEIFLLEHMNLMGN</sequence>